<feature type="transmembrane region" description="Helical" evidence="2">
    <location>
        <begin position="725"/>
        <end position="745"/>
    </location>
</feature>
<keyword evidence="2" id="KW-0472">Membrane</keyword>
<feature type="transmembrane region" description="Helical" evidence="2">
    <location>
        <begin position="582"/>
        <end position="603"/>
    </location>
</feature>
<sequence length="836" mass="87138">MFAAVVASALAALDTADSIGNADADALFELLLAEETTPEPTTTTAAPAPTDAPTPAPAPTAAPAPTDAPTPAPAPTAAPAPTDAPTSTPAPTAAPAPTDAPTSTPAPTATTAPTDAPTSTPAPTAAPAPTDAPTSTPAPTATTAPTDAPTSTPEPTTAPAPTDAPTSTPVTTAPVPTDAPVTTAPVTTAPVPTDAPVTTAPVPTDAPVTTAPVTTAPVPTDAPVTTAPVPTDAPVTSAPVPITTLAPVTSGIPVTTDAPVTIPITTEVPATTPSPVTTEPPKTFTILPTDIVVATTDVPVTASVISQALLNGTTVSPMLTTTPAPLEELVEKSSVPTPSGGGAATVDNEVAPDNNRQDKRRDDVYGGNRTVDDLEDLKASITTGTETKSVQTLRYVSSSVVGITLVLLAFFQFIAMNPSYIVPDAASDRLAAPNSWEFPAFISFIQHVGVLALTKNTKVPQKFFMSFVDSLSWLEFLIRGSAPTASSSSVAQLFAHGGRVLAEATYDAQGKIQFSLRSDINDKDWFIRVWVAVLVVVAVLMVFVIATALLSQWVAKRGNPFHSDTTDSHKRSVSFRSISRRLLGMCVLVGYFAILPLSMISMFEVLQDASSTGFPHLYAILSIATLVVLVGAVLYGMYALQSLTEAGLSKWRTRVVWGVVYSNYHYTSRLFFAAGALVQFLTGILVASVTADALTQLLSLVIVHALYLVSMFVLQPFVCSVHFKFAVGFQVLILTVYALACGLTGETSSTETQINVSYAIVIVLVVVFVAMFVRQLYMLWTYASAWAKDEYESVTGLPTLHDHEVESGGGNYTISLRDTEDHLSSSKNTMSLHNSS</sequence>
<feature type="transmembrane region" description="Helical" evidence="2">
    <location>
        <begin position="697"/>
        <end position="718"/>
    </location>
</feature>
<protein>
    <recommendedName>
        <fullName evidence="5">TRP C-terminal domain-containing protein</fullName>
    </recommendedName>
</protein>
<evidence type="ECO:0000313" key="3">
    <source>
        <dbReference type="EMBL" id="RHY26156.1"/>
    </source>
</evidence>
<dbReference type="GO" id="GO:0055085">
    <property type="term" value="P:transmembrane transport"/>
    <property type="evidence" value="ECO:0007669"/>
    <property type="project" value="TreeGrafter"/>
</dbReference>
<name>A0A3R6YUP7_9STRA</name>
<dbReference type="EMBL" id="QUSY01001074">
    <property type="protein sequence ID" value="RHY26156.1"/>
    <property type="molecule type" value="Genomic_DNA"/>
</dbReference>
<feature type="non-terminal residue" evidence="3">
    <location>
        <position position="836"/>
    </location>
</feature>
<keyword evidence="2" id="KW-0812">Transmembrane</keyword>
<feature type="region of interest" description="Disordered" evidence="1">
    <location>
        <begin position="34"/>
        <end position="236"/>
    </location>
</feature>
<dbReference type="InterPro" id="IPR040241">
    <property type="entry name" value="TRP_Flc/Pkd2-like"/>
</dbReference>
<dbReference type="AlphaFoldDB" id="A0A3R6YUP7"/>
<feature type="transmembrane region" description="Helical" evidence="2">
    <location>
        <begin position="525"/>
        <end position="550"/>
    </location>
</feature>
<feature type="compositionally biased region" description="Pro residues" evidence="1">
    <location>
        <begin position="50"/>
        <end position="78"/>
    </location>
</feature>
<comment type="caution">
    <text evidence="3">The sequence shown here is derived from an EMBL/GenBank/DDBJ whole genome shotgun (WGS) entry which is preliminary data.</text>
</comment>
<feature type="transmembrane region" description="Helical" evidence="2">
    <location>
        <begin position="615"/>
        <end position="640"/>
    </location>
</feature>
<reference evidence="3 4" key="1">
    <citation type="submission" date="2018-08" db="EMBL/GenBank/DDBJ databases">
        <title>Aphanomyces genome sequencing and annotation.</title>
        <authorList>
            <person name="Minardi D."/>
            <person name="Oidtmann B."/>
            <person name="Van Der Giezen M."/>
            <person name="Studholme D.J."/>
        </authorList>
    </citation>
    <scope>NUCLEOTIDE SEQUENCE [LARGE SCALE GENOMIC DNA]</scope>
    <source>
        <strain evidence="3 4">NJM0002</strain>
    </source>
</reference>
<feature type="compositionally biased region" description="Basic and acidic residues" evidence="1">
    <location>
        <begin position="355"/>
        <end position="368"/>
    </location>
</feature>
<feature type="compositionally biased region" description="Low complexity" evidence="1">
    <location>
        <begin position="34"/>
        <end position="49"/>
    </location>
</feature>
<feature type="transmembrane region" description="Helical" evidence="2">
    <location>
        <begin position="757"/>
        <end position="777"/>
    </location>
</feature>
<evidence type="ECO:0000313" key="4">
    <source>
        <dbReference type="Proteomes" id="UP000285060"/>
    </source>
</evidence>
<keyword evidence="2" id="KW-1133">Transmembrane helix</keyword>
<feature type="region of interest" description="Disordered" evidence="1">
    <location>
        <begin position="331"/>
        <end position="368"/>
    </location>
</feature>
<dbReference type="PANTHER" id="PTHR31145:SF6">
    <property type="entry name" value="INTEGRAL MEMBRANE PROTEIN (AFU_ORTHOLOGUE AFUA_7G01610)"/>
    <property type="match status" value="1"/>
</dbReference>
<dbReference type="GO" id="GO:0016020">
    <property type="term" value="C:membrane"/>
    <property type="evidence" value="ECO:0007669"/>
    <property type="project" value="TreeGrafter"/>
</dbReference>
<feature type="transmembrane region" description="Helical" evidence="2">
    <location>
        <begin position="670"/>
        <end position="691"/>
    </location>
</feature>
<evidence type="ECO:0000256" key="2">
    <source>
        <dbReference type="SAM" id="Phobius"/>
    </source>
</evidence>
<organism evidence="3 4">
    <name type="scientific">Aphanomyces invadans</name>
    <dbReference type="NCBI Taxonomy" id="157072"/>
    <lineage>
        <taxon>Eukaryota</taxon>
        <taxon>Sar</taxon>
        <taxon>Stramenopiles</taxon>
        <taxon>Oomycota</taxon>
        <taxon>Saprolegniomycetes</taxon>
        <taxon>Saprolegniales</taxon>
        <taxon>Verrucalvaceae</taxon>
        <taxon>Aphanomyces</taxon>
    </lineage>
</organism>
<proteinExistence type="predicted"/>
<dbReference type="PANTHER" id="PTHR31145">
    <property type="entry name" value="INTEGRAL MEMBRANE PROTEIN (AFU_ORTHOLOGUE AFUA_7G01610)"/>
    <property type="match status" value="1"/>
</dbReference>
<accession>A0A3R6YUP7</accession>
<dbReference type="Proteomes" id="UP000285060">
    <property type="component" value="Unassembled WGS sequence"/>
</dbReference>
<keyword evidence="4" id="KW-1185">Reference proteome</keyword>
<evidence type="ECO:0008006" key="5">
    <source>
        <dbReference type="Google" id="ProtNLM"/>
    </source>
</evidence>
<evidence type="ECO:0000256" key="1">
    <source>
        <dbReference type="SAM" id="MobiDB-lite"/>
    </source>
</evidence>
<feature type="compositionally biased region" description="Low complexity" evidence="1">
    <location>
        <begin position="79"/>
        <end position="236"/>
    </location>
</feature>
<dbReference type="VEuPathDB" id="FungiDB:H310_13481"/>
<gene>
    <name evidence="3" type="ORF">DYB32_010572</name>
</gene>